<dbReference type="Gene3D" id="1.10.540.10">
    <property type="entry name" value="Acyl-CoA dehydrogenase/oxidase, N-terminal domain"/>
    <property type="match status" value="1"/>
</dbReference>
<evidence type="ECO:0000256" key="5">
    <source>
        <dbReference type="ARBA" id="ARBA00023002"/>
    </source>
</evidence>
<gene>
    <name evidence="8" type="ORF">NONO_c05080</name>
</gene>
<proteinExistence type="inferred from homology"/>
<keyword evidence="9" id="KW-1185">Reference proteome</keyword>
<dbReference type="Gene3D" id="1.20.140.10">
    <property type="entry name" value="Butyryl-CoA Dehydrogenase, subunit A, domain 3"/>
    <property type="match status" value="1"/>
</dbReference>
<dbReference type="STRING" id="1415166.NONO_c05080"/>
<dbReference type="PANTHER" id="PTHR43884">
    <property type="entry name" value="ACYL-COA DEHYDROGENASE"/>
    <property type="match status" value="1"/>
</dbReference>
<dbReference type="InterPro" id="IPR013786">
    <property type="entry name" value="AcylCoA_DH/ox_N"/>
</dbReference>
<dbReference type="Proteomes" id="UP000019150">
    <property type="component" value="Chromosome"/>
</dbReference>
<dbReference type="PANTHER" id="PTHR43884:SF20">
    <property type="entry name" value="ACYL-COA DEHYDROGENASE FADE28"/>
    <property type="match status" value="1"/>
</dbReference>
<dbReference type="AlphaFoldDB" id="W5TDK5"/>
<evidence type="ECO:0000313" key="8">
    <source>
        <dbReference type="EMBL" id="AHH15321.1"/>
    </source>
</evidence>
<evidence type="ECO:0000256" key="1">
    <source>
        <dbReference type="ARBA" id="ARBA00001974"/>
    </source>
</evidence>
<organism evidence="8 9">
    <name type="scientific">Nocardia nova SH22a</name>
    <dbReference type="NCBI Taxonomy" id="1415166"/>
    <lineage>
        <taxon>Bacteria</taxon>
        <taxon>Bacillati</taxon>
        <taxon>Actinomycetota</taxon>
        <taxon>Actinomycetes</taxon>
        <taxon>Mycobacteriales</taxon>
        <taxon>Nocardiaceae</taxon>
        <taxon>Nocardia</taxon>
    </lineage>
</organism>
<dbReference type="EMBL" id="CP006850">
    <property type="protein sequence ID" value="AHH15321.1"/>
    <property type="molecule type" value="Genomic_DNA"/>
</dbReference>
<dbReference type="KEGG" id="nno:NONO_c05080"/>
<dbReference type="OrthoDB" id="8677713at2"/>
<name>W5TDK5_9NOCA</name>
<evidence type="ECO:0000256" key="4">
    <source>
        <dbReference type="ARBA" id="ARBA00022827"/>
    </source>
</evidence>
<dbReference type="InterPro" id="IPR036250">
    <property type="entry name" value="AcylCo_DH-like_C"/>
</dbReference>
<dbReference type="Pfam" id="PF00441">
    <property type="entry name" value="Acyl-CoA_dh_1"/>
    <property type="match status" value="1"/>
</dbReference>
<dbReference type="HOGENOM" id="CLU_018204_5_1_11"/>
<keyword evidence="5" id="KW-0560">Oxidoreductase</keyword>
<dbReference type="GO" id="GO:0003995">
    <property type="term" value="F:acyl-CoA dehydrogenase activity"/>
    <property type="evidence" value="ECO:0007669"/>
    <property type="project" value="TreeGrafter"/>
</dbReference>
<dbReference type="RefSeq" id="WP_025346852.1">
    <property type="nucleotide sequence ID" value="NZ_CP006850.1"/>
</dbReference>
<evidence type="ECO:0000256" key="2">
    <source>
        <dbReference type="ARBA" id="ARBA00009347"/>
    </source>
</evidence>
<feature type="domain" description="Acyl-CoA dehydrogenase/oxidase N-terminal" evidence="7">
    <location>
        <begin position="6"/>
        <end position="116"/>
    </location>
</feature>
<dbReference type="InterPro" id="IPR037069">
    <property type="entry name" value="AcylCoA_DH/ox_N_sf"/>
</dbReference>
<evidence type="ECO:0000259" key="7">
    <source>
        <dbReference type="Pfam" id="PF02771"/>
    </source>
</evidence>
<dbReference type="SUPFAM" id="SSF47203">
    <property type="entry name" value="Acyl-CoA dehydrogenase C-terminal domain-like"/>
    <property type="match status" value="1"/>
</dbReference>
<sequence>MTDIAELRELASSVRAALTKHGDSAALRRAIYSESGYDERLWTLLCEQIGVAALAIPEEFGGVGADLDTALVVVEELGRTLHNPPMLGSAVLGVQAVLASGDDAAAGRLLPEVAEGSRTLAVCWADEKGWAATGAGSQRAAGFGVRADGDTLSGTAHYVLDGASADTLLVVTDSGLYEIDATATGVTRTLTRTMDPTRRLSTVTFDGAKAARLSDDPTAITSRLRAVAWAALAAEQVGAAEQCLESTVEYSKSRVQFGRPIGSFQALKHRMADMYVLVESARSAAYAAIADLDRPVTGETTLDLESARIHCSQTFRSVVSEMVQMHGGIAITWEHDAHLYFKRAHGDAELFGMPARPLARPA</sequence>
<dbReference type="GO" id="GO:0050660">
    <property type="term" value="F:flavin adenine dinucleotide binding"/>
    <property type="evidence" value="ECO:0007669"/>
    <property type="project" value="InterPro"/>
</dbReference>
<dbReference type="SUPFAM" id="SSF56645">
    <property type="entry name" value="Acyl-CoA dehydrogenase NM domain-like"/>
    <property type="match status" value="1"/>
</dbReference>
<dbReference type="PATRIC" id="fig|1415166.3.peg.517"/>
<comment type="similarity">
    <text evidence="2">Belongs to the acyl-CoA dehydrogenase family.</text>
</comment>
<evidence type="ECO:0000259" key="6">
    <source>
        <dbReference type="Pfam" id="PF00441"/>
    </source>
</evidence>
<accession>W5TDK5</accession>
<evidence type="ECO:0000256" key="3">
    <source>
        <dbReference type="ARBA" id="ARBA00022630"/>
    </source>
</evidence>
<dbReference type="InterPro" id="IPR009075">
    <property type="entry name" value="AcylCo_DH/oxidase_C"/>
</dbReference>
<dbReference type="InterPro" id="IPR009100">
    <property type="entry name" value="AcylCoA_DH/oxidase_NM_dom_sf"/>
</dbReference>
<keyword evidence="3" id="KW-0285">Flavoprotein</keyword>
<protein>
    <submittedName>
        <fullName evidence="8">Acyl-CoA dehydrogenase</fullName>
    </submittedName>
</protein>
<dbReference type="Pfam" id="PF02771">
    <property type="entry name" value="Acyl-CoA_dh_N"/>
    <property type="match status" value="1"/>
</dbReference>
<dbReference type="eggNOG" id="COG1960">
    <property type="taxonomic scope" value="Bacteria"/>
</dbReference>
<feature type="domain" description="Acyl-CoA dehydrogenase/oxidase C-terminal" evidence="6">
    <location>
        <begin position="231"/>
        <end position="347"/>
    </location>
</feature>
<keyword evidence="4" id="KW-0274">FAD</keyword>
<comment type="cofactor">
    <cofactor evidence="1">
        <name>FAD</name>
        <dbReference type="ChEBI" id="CHEBI:57692"/>
    </cofactor>
</comment>
<evidence type="ECO:0000313" key="9">
    <source>
        <dbReference type="Proteomes" id="UP000019150"/>
    </source>
</evidence>
<reference evidence="8 9" key="1">
    <citation type="journal article" date="2014" name="Appl. Environ. Microbiol.">
        <title>Insights into the Microbial Degradation of Rubber and Gutta-Percha by Analysis of the Complete Genome of Nocardia nova SH22a.</title>
        <authorList>
            <person name="Luo Q."/>
            <person name="Hiessl S."/>
            <person name="Poehlein A."/>
            <person name="Daniel R."/>
            <person name="Steinbuchel A."/>
        </authorList>
    </citation>
    <scope>NUCLEOTIDE SEQUENCE [LARGE SCALE GENOMIC DNA]</scope>
    <source>
        <strain evidence="8">SH22a</strain>
    </source>
</reference>